<comment type="caution">
    <text evidence="2">The sequence shown here is derived from an EMBL/GenBank/DDBJ whole genome shotgun (WGS) entry which is preliminary data.</text>
</comment>
<evidence type="ECO:0000313" key="3">
    <source>
        <dbReference type="Proteomes" id="UP001431019"/>
    </source>
</evidence>
<protein>
    <submittedName>
        <fullName evidence="2">Uncharacterized protein</fullName>
    </submittedName>
</protein>
<keyword evidence="3" id="KW-1185">Reference proteome</keyword>
<feature type="transmembrane region" description="Helical" evidence="1">
    <location>
        <begin position="91"/>
        <end position="115"/>
    </location>
</feature>
<keyword evidence="1" id="KW-1133">Transmembrane helix</keyword>
<feature type="transmembrane region" description="Helical" evidence="1">
    <location>
        <begin position="146"/>
        <end position="167"/>
    </location>
</feature>
<reference evidence="2 3" key="1">
    <citation type="submission" date="2021-11" db="EMBL/GenBank/DDBJ databases">
        <authorList>
            <person name="Oh E.-T."/>
            <person name="Kim S.-B."/>
        </authorList>
    </citation>
    <scope>NUCLEOTIDE SEQUENCE [LARGE SCALE GENOMIC DNA]</scope>
    <source>
        <strain evidence="2 3">MMS20-SJTR3</strain>
    </source>
</reference>
<sequence>MKKLALVLSGALALLCFAGISALWSERLGESVLQFSNPGWRWLLQAYGATTVDDKLDLVFGLSLLVAAVAIGGLLVYGYRRWTRSKRSNGAFYIPLLALDATALLWLANALWWYARVPILTDAAHPLWVWLEQACGIERAYQLLAWAFPATSIAILFATISAAHYAINRRRRSPT</sequence>
<dbReference type="Proteomes" id="UP001431019">
    <property type="component" value="Unassembled WGS sequence"/>
</dbReference>
<organism evidence="2 3">
    <name type="scientific">Paraburkholderia sejongensis</name>
    <dbReference type="NCBI Taxonomy" id="2886946"/>
    <lineage>
        <taxon>Bacteria</taxon>
        <taxon>Pseudomonadati</taxon>
        <taxon>Pseudomonadota</taxon>
        <taxon>Betaproteobacteria</taxon>
        <taxon>Burkholderiales</taxon>
        <taxon>Burkholderiaceae</taxon>
        <taxon>Paraburkholderia</taxon>
    </lineage>
</organism>
<evidence type="ECO:0000313" key="2">
    <source>
        <dbReference type="EMBL" id="MCC8394684.1"/>
    </source>
</evidence>
<feature type="transmembrane region" description="Helical" evidence="1">
    <location>
        <begin position="58"/>
        <end position="79"/>
    </location>
</feature>
<gene>
    <name evidence="2" type="ORF">LJ656_18995</name>
</gene>
<dbReference type="RefSeq" id="WP_230510922.1">
    <property type="nucleotide sequence ID" value="NZ_JAJITD010000009.1"/>
</dbReference>
<dbReference type="EMBL" id="JAJITD010000009">
    <property type="protein sequence ID" value="MCC8394684.1"/>
    <property type="molecule type" value="Genomic_DNA"/>
</dbReference>
<keyword evidence="1" id="KW-0472">Membrane</keyword>
<name>A0ABS8JXQ4_9BURK</name>
<evidence type="ECO:0000256" key="1">
    <source>
        <dbReference type="SAM" id="Phobius"/>
    </source>
</evidence>
<keyword evidence="1" id="KW-0812">Transmembrane</keyword>
<accession>A0ABS8JXQ4</accession>
<proteinExistence type="predicted"/>